<dbReference type="GO" id="GO:0016020">
    <property type="term" value="C:membrane"/>
    <property type="evidence" value="ECO:0007669"/>
    <property type="project" value="UniProtKB-SubCell"/>
</dbReference>
<dbReference type="PANTHER" id="PTHR11662:SF399">
    <property type="entry name" value="FI19708P1-RELATED"/>
    <property type="match status" value="1"/>
</dbReference>
<dbReference type="AlphaFoldDB" id="A0A0P0Z3G3"/>
<dbReference type="PANTHER" id="PTHR11662">
    <property type="entry name" value="SOLUTE CARRIER FAMILY 17"/>
    <property type="match status" value="1"/>
</dbReference>
<feature type="transmembrane region" description="Helical" evidence="5">
    <location>
        <begin position="429"/>
        <end position="449"/>
    </location>
</feature>
<dbReference type="InterPro" id="IPR050382">
    <property type="entry name" value="MFS_Na/Anion_cotransporter"/>
</dbReference>
<dbReference type="Pfam" id="PF07690">
    <property type="entry name" value="MFS_1"/>
    <property type="match status" value="1"/>
</dbReference>
<protein>
    <submittedName>
        <fullName evidence="7">Sugar phosphate permease</fullName>
    </submittedName>
</protein>
<feature type="transmembrane region" description="Helical" evidence="5">
    <location>
        <begin position="299"/>
        <end position="319"/>
    </location>
</feature>
<dbReference type="EMBL" id="LC066377">
    <property type="protein sequence ID" value="BAT28544.1"/>
    <property type="molecule type" value="Genomic_DNA"/>
</dbReference>
<sequence>MGVTHEDDWLFLGNGRCMRMSETRSGKAPSGATKIRYFVLFMCFCGLTINYLDRANMSVALPFIDDELGLNLTNTEKGLILGAFFWAYDGMMLLAGWLTDKLGARRSFSLAAVWWSVFTALTPLANSFWSFFTVRFFLGAGEAPAYPSATKAASRWFPTSERAFATAVIDSGSRVGTVLALPIVTAIMAFATWHYSFVILGAVGIVWAFFWYVTYRDPEEQPKANDLEKRYIADNGGRSEDNDDAEALKIRWADLFRYRTVWGMMIGFFCLNFVIYFFLTWFPSYLKTARGLNLAELGLYGMLPGLAAVVTAWIAGLAADRAIRNGASVTTVRKTVMVGGMLGGSAILPAALVESLPAALFFLAVSYSSLAIAATGIWSLPADVAPSSRHVASIGGIQNFASNIAGIISPFLFGWLLDKFNGSYTPSFLMAAVMALVGAFSYAFIVGRAEPLPVLPPRRA</sequence>
<dbReference type="InterPro" id="IPR020846">
    <property type="entry name" value="MFS_dom"/>
</dbReference>
<evidence type="ECO:0000256" key="5">
    <source>
        <dbReference type="SAM" id="Phobius"/>
    </source>
</evidence>
<evidence type="ECO:0000256" key="1">
    <source>
        <dbReference type="ARBA" id="ARBA00004141"/>
    </source>
</evidence>
<comment type="subcellular location">
    <subcellularLocation>
        <location evidence="1">Membrane</location>
        <topology evidence="1">Multi-pass membrane protein</topology>
    </subcellularLocation>
</comment>
<dbReference type="InterPro" id="IPR011701">
    <property type="entry name" value="MFS"/>
</dbReference>
<keyword evidence="3 5" id="KW-1133">Transmembrane helix</keyword>
<dbReference type="Gene3D" id="1.20.1250.20">
    <property type="entry name" value="MFS general substrate transporter like domains"/>
    <property type="match status" value="2"/>
</dbReference>
<feature type="transmembrane region" description="Helical" evidence="5">
    <location>
        <begin position="193"/>
        <end position="213"/>
    </location>
</feature>
<evidence type="ECO:0000256" key="2">
    <source>
        <dbReference type="ARBA" id="ARBA00022692"/>
    </source>
</evidence>
<dbReference type="SUPFAM" id="SSF103473">
    <property type="entry name" value="MFS general substrate transporter"/>
    <property type="match status" value="1"/>
</dbReference>
<proteinExistence type="predicted"/>
<dbReference type="GO" id="GO:0022857">
    <property type="term" value="F:transmembrane transporter activity"/>
    <property type="evidence" value="ECO:0007669"/>
    <property type="project" value="InterPro"/>
</dbReference>
<evidence type="ECO:0000259" key="6">
    <source>
        <dbReference type="PROSITE" id="PS50850"/>
    </source>
</evidence>
<feature type="domain" description="Major facilitator superfamily (MFS) profile" evidence="6">
    <location>
        <begin position="39"/>
        <end position="450"/>
    </location>
</feature>
<organism evidence="7">
    <name type="scientific">Aureimonas frigidaquae</name>
    <dbReference type="NCBI Taxonomy" id="424757"/>
    <lineage>
        <taxon>Bacteria</taxon>
        <taxon>Pseudomonadati</taxon>
        <taxon>Pseudomonadota</taxon>
        <taxon>Alphaproteobacteria</taxon>
        <taxon>Hyphomicrobiales</taxon>
        <taxon>Aurantimonadaceae</taxon>
        <taxon>Aureimonas</taxon>
    </lineage>
</organism>
<feature type="transmembrane region" description="Helical" evidence="5">
    <location>
        <begin position="261"/>
        <end position="279"/>
    </location>
</feature>
<evidence type="ECO:0000256" key="3">
    <source>
        <dbReference type="ARBA" id="ARBA00022989"/>
    </source>
</evidence>
<reference evidence="7" key="1">
    <citation type="journal article" date="2015" name="Proc. Natl. Acad. Sci. U.S.A.">
        <title>Bacterial clade with the ribosomal RNA operon on a small plasmid rather than the chromosome.</title>
        <authorList>
            <person name="Anda M."/>
            <person name="Ohtsubo Y."/>
            <person name="Okubo T."/>
            <person name="Sugawara M."/>
            <person name="Nagata Y."/>
            <person name="Tsuda M."/>
            <person name="Minamisawa K."/>
            <person name="Mitsui H."/>
        </authorList>
    </citation>
    <scope>NUCLEOTIDE SEQUENCE</scope>
    <source>
        <strain evidence="7">JCM 14755</strain>
    </source>
</reference>
<keyword evidence="4 5" id="KW-0472">Membrane</keyword>
<feature type="transmembrane region" description="Helical" evidence="5">
    <location>
        <begin position="331"/>
        <end position="352"/>
    </location>
</feature>
<dbReference type="PROSITE" id="PS50850">
    <property type="entry name" value="MFS"/>
    <property type="match status" value="1"/>
</dbReference>
<evidence type="ECO:0000256" key="4">
    <source>
        <dbReference type="ARBA" id="ARBA00023136"/>
    </source>
</evidence>
<dbReference type="InterPro" id="IPR036259">
    <property type="entry name" value="MFS_trans_sf"/>
</dbReference>
<feature type="transmembrane region" description="Helical" evidence="5">
    <location>
        <begin position="358"/>
        <end position="380"/>
    </location>
</feature>
<keyword evidence="2 5" id="KW-0812">Transmembrane</keyword>
<feature type="transmembrane region" description="Helical" evidence="5">
    <location>
        <begin position="400"/>
        <end position="417"/>
    </location>
</feature>
<name>A0A0P0Z3G3_9HYPH</name>
<feature type="transmembrane region" description="Helical" evidence="5">
    <location>
        <begin position="78"/>
        <end position="98"/>
    </location>
</feature>
<evidence type="ECO:0000313" key="7">
    <source>
        <dbReference type="EMBL" id="BAT28544.1"/>
    </source>
</evidence>
<feature type="transmembrane region" description="Helical" evidence="5">
    <location>
        <begin position="110"/>
        <end position="132"/>
    </location>
</feature>
<feature type="transmembrane region" description="Helical" evidence="5">
    <location>
        <begin position="35"/>
        <end position="52"/>
    </location>
</feature>
<dbReference type="CDD" id="cd17319">
    <property type="entry name" value="MFS_ExuT_GudP_like"/>
    <property type="match status" value="1"/>
</dbReference>
<accession>A0A0P0Z3G3</accession>